<keyword evidence="5 9" id="KW-0028">Amino-acid biosynthesis</keyword>
<dbReference type="PANTHER" id="PTHR42894">
    <property type="entry name" value="N-(5'-PHOSPHORIBOSYL)ANTHRANILATE ISOMERASE"/>
    <property type="match status" value="1"/>
</dbReference>
<dbReference type="RefSeq" id="WP_143183783.1">
    <property type="nucleotide sequence ID" value="NZ_FQYR01000004.1"/>
</dbReference>
<dbReference type="SUPFAM" id="SSF51366">
    <property type="entry name" value="Ribulose-phoshate binding barrel"/>
    <property type="match status" value="1"/>
</dbReference>
<evidence type="ECO:0000256" key="4">
    <source>
        <dbReference type="ARBA" id="ARBA00022272"/>
    </source>
</evidence>
<dbReference type="InterPro" id="IPR011060">
    <property type="entry name" value="RibuloseP-bd_barrel"/>
</dbReference>
<evidence type="ECO:0000256" key="2">
    <source>
        <dbReference type="ARBA" id="ARBA00004664"/>
    </source>
</evidence>
<dbReference type="CDD" id="cd00405">
    <property type="entry name" value="PRAI"/>
    <property type="match status" value="1"/>
</dbReference>
<comment type="pathway">
    <text evidence="2 9">Amino-acid biosynthesis; L-tryptophan biosynthesis; L-tryptophan from chorismate: step 3/5.</text>
</comment>
<evidence type="ECO:0000259" key="10">
    <source>
        <dbReference type="Pfam" id="PF00697"/>
    </source>
</evidence>
<evidence type="ECO:0000256" key="6">
    <source>
        <dbReference type="ARBA" id="ARBA00022822"/>
    </source>
</evidence>
<dbReference type="AlphaFoldDB" id="A0A1M6KQC5"/>
<dbReference type="HAMAP" id="MF_00135">
    <property type="entry name" value="PRAI"/>
    <property type="match status" value="1"/>
</dbReference>
<reference evidence="11 12" key="1">
    <citation type="submission" date="2016-11" db="EMBL/GenBank/DDBJ databases">
        <authorList>
            <person name="Jaros S."/>
            <person name="Januszkiewicz K."/>
            <person name="Wedrychowicz H."/>
        </authorList>
    </citation>
    <scope>NUCLEOTIDE SEQUENCE [LARGE SCALE GENOMIC DNA]</scope>
    <source>
        <strain evidence="11 12">DSM 18772</strain>
    </source>
</reference>
<evidence type="ECO:0000256" key="1">
    <source>
        <dbReference type="ARBA" id="ARBA00001164"/>
    </source>
</evidence>
<dbReference type="EMBL" id="FQYR01000004">
    <property type="protein sequence ID" value="SHJ61188.1"/>
    <property type="molecule type" value="Genomic_DNA"/>
</dbReference>
<evidence type="ECO:0000256" key="9">
    <source>
        <dbReference type="HAMAP-Rule" id="MF_00135"/>
    </source>
</evidence>
<name>A0A1M6KQC5_9BACT</name>
<dbReference type="Gene3D" id="3.20.20.70">
    <property type="entry name" value="Aldolase class I"/>
    <property type="match status" value="1"/>
</dbReference>
<gene>
    <name evidence="9" type="primary">trpF</name>
    <name evidence="11" type="ORF">SAMN02745181_2177</name>
</gene>
<comment type="similarity">
    <text evidence="9">Belongs to the TrpF family.</text>
</comment>
<dbReference type="InParanoid" id="A0A1M6KQC5"/>
<keyword evidence="12" id="KW-1185">Reference proteome</keyword>
<dbReference type="UniPathway" id="UPA00035">
    <property type="reaction ID" value="UER00042"/>
</dbReference>
<dbReference type="InterPro" id="IPR013785">
    <property type="entry name" value="Aldolase_TIM"/>
</dbReference>
<evidence type="ECO:0000256" key="7">
    <source>
        <dbReference type="ARBA" id="ARBA00023141"/>
    </source>
</evidence>
<feature type="domain" description="N-(5'phosphoribosyl) anthranilate isomerase (PRAI)" evidence="10">
    <location>
        <begin position="16"/>
        <end position="213"/>
    </location>
</feature>
<evidence type="ECO:0000313" key="12">
    <source>
        <dbReference type="Proteomes" id="UP000184510"/>
    </source>
</evidence>
<evidence type="ECO:0000256" key="5">
    <source>
        <dbReference type="ARBA" id="ARBA00022605"/>
    </source>
</evidence>
<comment type="catalytic activity">
    <reaction evidence="1 9">
        <text>N-(5-phospho-beta-D-ribosyl)anthranilate = 1-(2-carboxyphenylamino)-1-deoxy-D-ribulose 5-phosphate</text>
        <dbReference type="Rhea" id="RHEA:21540"/>
        <dbReference type="ChEBI" id="CHEBI:18277"/>
        <dbReference type="ChEBI" id="CHEBI:58613"/>
        <dbReference type="EC" id="5.3.1.24"/>
    </reaction>
</comment>
<evidence type="ECO:0000256" key="8">
    <source>
        <dbReference type="ARBA" id="ARBA00023235"/>
    </source>
</evidence>
<proteinExistence type="inferred from homology"/>
<dbReference type="STRING" id="1123071.SAMN02745181_2177"/>
<accession>A0A1M6KQC5</accession>
<keyword evidence="8 9" id="KW-0413">Isomerase</keyword>
<dbReference type="GO" id="GO:0004640">
    <property type="term" value="F:phosphoribosylanthranilate isomerase activity"/>
    <property type="evidence" value="ECO:0007669"/>
    <property type="project" value="UniProtKB-UniRule"/>
</dbReference>
<dbReference type="InterPro" id="IPR044643">
    <property type="entry name" value="TrpF_fam"/>
</dbReference>
<protein>
    <recommendedName>
        <fullName evidence="4 9">N-(5'-phosphoribosyl)anthranilate isomerase</fullName>
        <shortName evidence="9">PRAI</shortName>
        <ecNumber evidence="3 9">5.3.1.24</ecNumber>
    </recommendedName>
</protein>
<dbReference type="Pfam" id="PF00697">
    <property type="entry name" value="PRAI"/>
    <property type="match status" value="1"/>
</dbReference>
<dbReference type="InterPro" id="IPR001240">
    <property type="entry name" value="PRAI_dom"/>
</dbReference>
<dbReference type="Proteomes" id="UP000184510">
    <property type="component" value="Unassembled WGS sequence"/>
</dbReference>
<dbReference type="PANTHER" id="PTHR42894:SF1">
    <property type="entry name" value="N-(5'-PHOSPHORIBOSYL)ANTHRANILATE ISOMERASE"/>
    <property type="match status" value="1"/>
</dbReference>
<keyword evidence="6 9" id="KW-0822">Tryptophan biosynthesis</keyword>
<dbReference type="OrthoDB" id="9786954at2"/>
<evidence type="ECO:0000313" key="11">
    <source>
        <dbReference type="EMBL" id="SHJ61188.1"/>
    </source>
</evidence>
<dbReference type="EC" id="5.3.1.24" evidence="3 9"/>
<keyword evidence="7 9" id="KW-0057">Aromatic amino acid biosynthesis</keyword>
<organism evidence="11 12">
    <name type="scientific">Rubritalea squalenifaciens DSM 18772</name>
    <dbReference type="NCBI Taxonomy" id="1123071"/>
    <lineage>
        <taxon>Bacteria</taxon>
        <taxon>Pseudomonadati</taxon>
        <taxon>Verrucomicrobiota</taxon>
        <taxon>Verrucomicrobiia</taxon>
        <taxon>Verrucomicrobiales</taxon>
        <taxon>Rubritaleaceae</taxon>
        <taxon>Rubritalea</taxon>
    </lineage>
</organism>
<evidence type="ECO:0000256" key="3">
    <source>
        <dbReference type="ARBA" id="ARBA00012572"/>
    </source>
</evidence>
<sequence length="221" mass="23572">MSLQKSFLDPATTSLKVCGVTTPADAHKLVELRVPALGINFWPNSKRYISPDLATPFLKELAGDIVRVGVFVNADPELPLRLLESGVIDIAQFHGDEEPDYTVPFRDAQLPFIKAVGVKSSDSLTHIADYGATAILLDAHAPGVYGGTGDAFDWNLAKKVIADYPQLPVLLAGGITTINAESAVHDVRPAALDVASGSESEPGVKDFDKVQALQSAILRAR</sequence>
<dbReference type="GO" id="GO:0000162">
    <property type="term" value="P:L-tryptophan biosynthetic process"/>
    <property type="evidence" value="ECO:0007669"/>
    <property type="project" value="UniProtKB-UniRule"/>
</dbReference>